<dbReference type="RefSeq" id="WP_341724822.1">
    <property type="nucleotide sequence ID" value="NZ_JBBWWT010000002.1"/>
</dbReference>
<name>A0ABU9IZM3_9GAMM</name>
<protein>
    <recommendedName>
        <fullName evidence="3">SH3 domain-containing protein</fullName>
    </recommendedName>
</protein>
<dbReference type="Gene3D" id="2.30.30.40">
    <property type="entry name" value="SH3 Domains"/>
    <property type="match status" value="1"/>
</dbReference>
<comment type="caution">
    <text evidence="1">The sequence shown here is derived from an EMBL/GenBank/DDBJ whole genome shotgun (WGS) entry which is preliminary data.</text>
</comment>
<evidence type="ECO:0000313" key="1">
    <source>
        <dbReference type="EMBL" id="MEL1263626.1"/>
    </source>
</evidence>
<organism evidence="1 2">
    <name type="scientific">Pseudoxanthomonas putridarboris</name>
    <dbReference type="NCBI Taxonomy" id="752605"/>
    <lineage>
        <taxon>Bacteria</taxon>
        <taxon>Pseudomonadati</taxon>
        <taxon>Pseudomonadota</taxon>
        <taxon>Gammaproteobacteria</taxon>
        <taxon>Lysobacterales</taxon>
        <taxon>Lysobacteraceae</taxon>
        <taxon>Pseudoxanthomonas</taxon>
    </lineage>
</organism>
<proteinExistence type="predicted"/>
<dbReference type="EMBL" id="JBBWWT010000002">
    <property type="protein sequence ID" value="MEL1263626.1"/>
    <property type="molecule type" value="Genomic_DNA"/>
</dbReference>
<gene>
    <name evidence="1" type="ORF">AAD027_04450</name>
</gene>
<reference evidence="1 2" key="1">
    <citation type="submission" date="2024-04" db="EMBL/GenBank/DDBJ databases">
        <title>Draft genome sequence of Pseudoxanthomonas putridarboris WD12.</title>
        <authorList>
            <person name="Oh J."/>
        </authorList>
    </citation>
    <scope>NUCLEOTIDE SEQUENCE [LARGE SCALE GENOMIC DNA]</scope>
    <source>
        <strain evidence="1 2">WD12</strain>
    </source>
</reference>
<dbReference type="Proteomes" id="UP001459204">
    <property type="component" value="Unassembled WGS sequence"/>
</dbReference>
<accession>A0ABU9IZM3</accession>
<evidence type="ECO:0000313" key="2">
    <source>
        <dbReference type="Proteomes" id="UP001459204"/>
    </source>
</evidence>
<sequence>MARLALLDFRVKSQGGNWDSGRPVQVRSFPDPEAPVLETLRAGERYRRSGVVELGRTWDQIVLYTDGTVGYVPRD</sequence>
<keyword evidence="2" id="KW-1185">Reference proteome</keyword>
<evidence type="ECO:0008006" key="3">
    <source>
        <dbReference type="Google" id="ProtNLM"/>
    </source>
</evidence>